<reference evidence="1 2" key="1">
    <citation type="submission" date="2016-07" db="EMBL/GenBank/DDBJ databases">
        <title>Pervasive Adenine N6-methylation of Active Genes in Fungi.</title>
        <authorList>
            <consortium name="DOE Joint Genome Institute"/>
            <person name="Mondo S.J."/>
            <person name="Dannebaum R.O."/>
            <person name="Kuo R.C."/>
            <person name="Labutti K."/>
            <person name="Haridas S."/>
            <person name="Kuo A."/>
            <person name="Salamov A."/>
            <person name="Ahrendt S.R."/>
            <person name="Lipzen A."/>
            <person name="Sullivan W."/>
            <person name="Andreopoulos W.B."/>
            <person name="Clum A."/>
            <person name="Lindquist E."/>
            <person name="Daum C."/>
            <person name="Ramamoorthy G.K."/>
            <person name="Gryganskyi A."/>
            <person name="Culley D."/>
            <person name="Magnuson J.K."/>
            <person name="James T.Y."/>
            <person name="O'Malley M.A."/>
            <person name="Stajich J.E."/>
            <person name="Spatafora J.W."/>
            <person name="Visel A."/>
            <person name="Grigoriev I.V."/>
        </authorList>
    </citation>
    <scope>NUCLEOTIDE SEQUENCE [LARGE SCALE GENOMIC DNA]</scope>
    <source>
        <strain evidence="1 2">NRRL 3301</strain>
    </source>
</reference>
<evidence type="ECO:0000313" key="2">
    <source>
        <dbReference type="Proteomes" id="UP000242146"/>
    </source>
</evidence>
<comment type="caution">
    <text evidence="1">The sequence shown here is derived from an EMBL/GenBank/DDBJ whole genome shotgun (WGS) entry which is preliminary data.</text>
</comment>
<dbReference type="EMBL" id="MCGT01000035">
    <property type="protein sequence ID" value="ORX46990.1"/>
    <property type="molecule type" value="Genomic_DNA"/>
</dbReference>
<organism evidence="1 2">
    <name type="scientific">Hesseltinella vesiculosa</name>
    <dbReference type="NCBI Taxonomy" id="101127"/>
    <lineage>
        <taxon>Eukaryota</taxon>
        <taxon>Fungi</taxon>
        <taxon>Fungi incertae sedis</taxon>
        <taxon>Mucoromycota</taxon>
        <taxon>Mucoromycotina</taxon>
        <taxon>Mucoromycetes</taxon>
        <taxon>Mucorales</taxon>
        <taxon>Cunninghamellaceae</taxon>
        <taxon>Hesseltinella</taxon>
    </lineage>
</organism>
<gene>
    <name evidence="1" type="ORF">DM01DRAFT_1339294</name>
</gene>
<dbReference type="AlphaFoldDB" id="A0A1X2G7C5"/>
<protein>
    <submittedName>
        <fullName evidence="1">Uncharacterized protein</fullName>
    </submittedName>
</protein>
<name>A0A1X2G7C5_9FUNG</name>
<keyword evidence="2" id="KW-1185">Reference proteome</keyword>
<dbReference type="Proteomes" id="UP000242146">
    <property type="component" value="Unassembled WGS sequence"/>
</dbReference>
<proteinExistence type="predicted"/>
<sequence>MIDWDEFSEFYSQFSENTTLPINMHLPDELVGVPVDTIIRRLIVYIYEVSGFDFYLSNIYDPSKRKAVSFKASCTNSSIFQGQSHPLDTPLRGSADGQIRRAIHNLAPHRSPVDVYDEISRVYSVPALTYAQTYYWYNQGMERYYRSEDNALRSALHLIRLHGTDNNFGYARRSPTHDSEAAKKTLLSLQAYKLKNKLLCKYVFGSFNTTANSPIAERNINDSVICELVNDFHGTTQNLFDYLAKSNKDVRLAIIDYAGLTTDVDDLVQFLESNRAICEVAVDLGHKIEVYTREDLRKDTILQKFAHSRKGNKRRSQ</sequence>
<accession>A0A1X2G7C5</accession>
<evidence type="ECO:0000313" key="1">
    <source>
        <dbReference type="EMBL" id="ORX46990.1"/>
    </source>
</evidence>